<dbReference type="RefSeq" id="WP_237377786.1">
    <property type="nucleotide sequence ID" value="NZ_CP071793.1"/>
</dbReference>
<dbReference type="AlphaFoldDB" id="A0A8A4TNG2"/>
<feature type="domain" description="PatA-like N-terminal" evidence="1">
    <location>
        <begin position="4"/>
        <end position="161"/>
    </location>
</feature>
<accession>A0A8A4TNG2</accession>
<evidence type="ECO:0000313" key="2">
    <source>
        <dbReference type="EMBL" id="QTD48125.1"/>
    </source>
</evidence>
<dbReference type="KEGG" id="scor:J3U87_21275"/>
<gene>
    <name evidence="2" type="ORF">J3U87_21275</name>
</gene>
<dbReference type="PANTHER" id="PTHR36304:SF4">
    <property type="entry name" value="DUF4388 DOMAIN-CONTAINING PROTEIN"/>
    <property type="match status" value="1"/>
</dbReference>
<proteinExistence type="predicted"/>
<dbReference type="Proteomes" id="UP000663929">
    <property type="component" value="Chromosome"/>
</dbReference>
<reference evidence="2" key="1">
    <citation type="submission" date="2021-03" db="EMBL/GenBank/DDBJ databases">
        <title>Acanthopleuribacteraceae sp. M133.</title>
        <authorList>
            <person name="Wang G."/>
        </authorList>
    </citation>
    <scope>NUCLEOTIDE SEQUENCE</scope>
    <source>
        <strain evidence="2">M133</strain>
    </source>
</reference>
<sequence length="428" mass="48949">MALEGTLSDFGLADIFQLIGLQKKTGVLTLRNDKEEARILFMNGLVVGADTNNQKLENRLGRVLVKSNRISQAELEQALAIQAKTLQRLGQVLISKSFIKPEDLRDSLQTQVTQIIYRLFRWTDGEYHFRPERYVDYDQENFTPISSESILMEGVRMLDEWPMIERVIPDFDILVERTPRGKKVKLQIENNFTLDSGLGESFDSLLEGVMSDGGDTEHGREEIEQLDHQQELVLKLVDGPTVVQDVIDRSGLNEFETCRALYDLMGIGYVQRVTSDDVDGDYRVIEEERQIPLWIPVSFLVILATFSFFVSWNPLNQYFSVPGLNTFQVNHYESISLNRLRKVAQGIDLYFIQRGELPASLGLLVRQNFVRASEIVDPLGREFDYDVFLNENRYKIYGKNIDGSSLSSLQIQKILTKDRSTEQSGTVN</sequence>
<dbReference type="EMBL" id="CP071793">
    <property type="protein sequence ID" value="QTD48125.1"/>
    <property type="molecule type" value="Genomic_DNA"/>
</dbReference>
<dbReference type="PANTHER" id="PTHR36304">
    <property type="entry name" value="DOMAIN GTPASE-ACTIVATING PROTEIN, PUTATIVE-RELATED-RELATED"/>
    <property type="match status" value="1"/>
</dbReference>
<dbReference type="InterPro" id="IPR037257">
    <property type="entry name" value="T2SS_E_N_sf"/>
</dbReference>
<organism evidence="2 3">
    <name type="scientific">Sulfidibacter corallicola</name>
    <dbReference type="NCBI Taxonomy" id="2818388"/>
    <lineage>
        <taxon>Bacteria</taxon>
        <taxon>Pseudomonadati</taxon>
        <taxon>Acidobacteriota</taxon>
        <taxon>Holophagae</taxon>
        <taxon>Acanthopleuribacterales</taxon>
        <taxon>Acanthopleuribacteraceae</taxon>
        <taxon>Sulfidibacter</taxon>
    </lineage>
</organism>
<protein>
    <submittedName>
        <fullName evidence="2">DUF4388 domain-containing protein</fullName>
    </submittedName>
</protein>
<keyword evidence="3" id="KW-1185">Reference proteome</keyword>
<dbReference type="SUPFAM" id="SSF160246">
    <property type="entry name" value="EspE N-terminal domain-like"/>
    <property type="match status" value="1"/>
</dbReference>
<name>A0A8A4TNG2_SULCO</name>
<evidence type="ECO:0000259" key="1">
    <source>
        <dbReference type="Pfam" id="PF14332"/>
    </source>
</evidence>
<evidence type="ECO:0000313" key="3">
    <source>
        <dbReference type="Proteomes" id="UP000663929"/>
    </source>
</evidence>
<dbReference type="InterPro" id="IPR025497">
    <property type="entry name" value="PatA-like_N"/>
</dbReference>
<dbReference type="Pfam" id="PF14332">
    <property type="entry name" value="DUF4388"/>
    <property type="match status" value="1"/>
</dbReference>